<dbReference type="InterPro" id="IPR025411">
    <property type="entry name" value="DUF4136"/>
</dbReference>
<evidence type="ECO:0000259" key="2">
    <source>
        <dbReference type="Pfam" id="PF13590"/>
    </source>
</evidence>
<gene>
    <name evidence="3" type="ORF">GRI91_05065</name>
</gene>
<dbReference type="EMBL" id="WTYT01000002">
    <property type="protein sequence ID" value="MXO65117.1"/>
    <property type="molecule type" value="Genomic_DNA"/>
</dbReference>
<dbReference type="OrthoDB" id="7428103at2"/>
<dbReference type="Proteomes" id="UP000438476">
    <property type="component" value="Unassembled WGS sequence"/>
</dbReference>
<dbReference type="Pfam" id="PF13590">
    <property type="entry name" value="DUF4136"/>
    <property type="match status" value="1"/>
</dbReference>
<accession>A0A6I4T2F8</accession>
<evidence type="ECO:0000313" key="3">
    <source>
        <dbReference type="EMBL" id="MXO65117.1"/>
    </source>
</evidence>
<reference evidence="3 4" key="1">
    <citation type="submission" date="2019-12" db="EMBL/GenBank/DDBJ databases">
        <title>Genomic-based taxomic classification of the family Erythrobacteraceae.</title>
        <authorList>
            <person name="Xu L."/>
        </authorList>
    </citation>
    <scope>NUCLEOTIDE SEQUENCE [LARGE SCALE GENOMIC DNA]</scope>
    <source>
        <strain evidence="3 4">LMG 29518</strain>
    </source>
</reference>
<evidence type="ECO:0000256" key="1">
    <source>
        <dbReference type="SAM" id="SignalP"/>
    </source>
</evidence>
<keyword evidence="1" id="KW-0732">Signal</keyword>
<keyword evidence="4" id="KW-1185">Reference proteome</keyword>
<feature type="signal peptide" evidence="1">
    <location>
        <begin position="1"/>
        <end position="17"/>
    </location>
</feature>
<evidence type="ECO:0000313" key="4">
    <source>
        <dbReference type="Proteomes" id="UP000438476"/>
    </source>
</evidence>
<comment type="caution">
    <text evidence="3">The sequence shown here is derived from an EMBL/GenBank/DDBJ whole genome shotgun (WGS) entry which is preliminary data.</text>
</comment>
<proteinExistence type="predicted"/>
<feature type="chain" id="PRO_5026100926" evidence="1">
    <location>
        <begin position="18"/>
        <end position="195"/>
    </location>
</feature>
<protein>
    <submittedName>
        <fullName evidence="3">DUF4136 domain-containing protein</fullName>
    </submittedName>
</protein>
<sequence>MAGAIALAAALPLGACATNHTTPVEVTRFVGPAPAELGRGTVAVIGAPGADGGSLAFMPYRTAVAEELARLGYTLAGPESAAQIAELRITRQVNAPQRRNSPVNVGVGGSTGSYGSGVGVGIGIDLSGPPPEMVENGIGLIIRDKQTGDALWEGRASFTTKANGEDAMAAPAAQRLAQALFTDFPGESGETFEVK</sequence>
<name>A0A6I4T2F8_9SPHN</name>
<feature type="domain" description="DUF4136" evidence="2">
    <location>
        <begin position="60"/>
        <end position="186"/>
    </location>
</feature>
<dbReference type="AlphaFoldDB" id="A0A6I4T2F8"/>
<organism evidence="3 4">
    <name type="scientific">Altericroceibacterium endophyticum</name>
    <dbReference type="NCBI Taxonomy" id="1808508"/>
    <lineage>
        <taxon>Bacteria</taxon>
        <taxon>Pseudomonadati</taxon>
        <taxon>Pseudomonadota</taxon>
        <taxon>Alphaproteobacteria</taxon>
        <taxon>Sphingomonadales</taxon>
        <taxon>Erythrobacteraceae</taxon>
        <taxon>Altericroceibacterium</taxon>
    </lineage>
</organism>